<comment type="caution">
    <text evidence="4">The sequence shown here is derived from an EMBL/GenBank/DDBJ whole genome shotgun (WGS) entry which is preliminary data.</text>
</comment>
<keyword evidence="5" id="KW-1185">Reference proteome</keyword>
<dbReference type="Pfam" id="PF01145">
    <property type="entry name" value="Band_7"/>
    <property type="match status" value="1"/>
</dbReference>
<feature type="domain" description="Band 7" evidence="3">
    <location>
        <begin position="90"/>
        <end position="264"/>
    </location>
</feature>
<keyword evidence="2" id="KW-0812">Transmembrane</keyword>
<evidence type="ECO:0000259" key="3">
    <source>
        <dbReference type="Pfam" id="PF01145"/>
    </source>
</evidence>
<evidence type="ECO:0000256" key="2">
    <source>
        <dbReference type="SAM" id="Phobius"/>
    </source>
</evidence>
<gene>
    <name evidence="4" type="ORF">HOLleu_41547</name>
</gene>
<protein>
    <recommendedName>
        <fullName evidence="3">Band 7 domain-containing protein</fullName>
    </recommendedName>
</protein>
<keyword evidence="2" id="KW-1133">Transmembrane helix</keyword>
<organism evidence="4 5">
    <name type="scientific">Holothuria leucospilota</name>
    <name type="common">Black long sea cucumber</name>
    <name type="synonym">Mertensiothuria leucospilota</name>
    <dbReference type="NCBI Taxonomy" id="206669"/>
    <lineage>
        <taxon>Eukaryota</taxon>
        <taxon>Metazoa</taxon>
        <taxon>Echinodermata</taxon>
        <taxon>Eleutherozoa</taxon>
        <taxon>Echinozoa</taxon>
        <taxon>Holothuroidea</taxon>
        <taxon>Aspidochirotacea</taxon>
        <taxon>Aspidochirotida</taxon>
        <taxon>Holothuriidae</taxon>
        <taxon>Holothuria</taxon>
    </lineage>
</organism>
<dbReference type="InterPro" id="IPR001107">
    <property type="entry name" value="Band_7"/>
</dbReference>
<name>A0A9Q0YBN7_HOLLE</name>
<keyword evidence="2" id="KW-0472">Membrane</keyword>
<evidence type="ECO:0000313" key="4">
    <source>
        <dbReference type="EMBL" id="KAJ8019807.1"/>
    </source>
</evidence>
<feature type="transmembrane region" description="Helical" evidence="2">
    <location>
        <begin position="30"/>
        <end position="49"/>
    </location>
</feature>
<proteinExistence type="predicted"/>
<accession>A0A9Q0YBN7</accession>
<feature type="region of interest" description="Disordered" evidence="1">
    <location>
        <begin position="1"/>
        <end position="20"/>
    </location>
</feature>
<evidence type="ECO:0000256" key="1">
    <source>
        <dbReference type="SAM" id="MobiDB-lite"/>
    </source>
</evidence>
<dbReference type="Proteomes" id="UP001152320">
    <property type="component" value="Chromosome 23"/>
</dbReference>
<evidence type="ECO:0000313" key="5">
    <source>
        <dbReference type="Proteomes" id="UP001152320"/>
    </source>
</evidence>
<dbReference type="EMBL" id="JAIZAY010000023">
    <property type="protein sequence ID" value="KAJ8019807.1"/>
    <property type="molecule type" value="Genomic_DNA"/>
</dbReference>
<dbReference type="AlphaFoldDB" id="A0A9Q0YBN7"/>
<reference evidence="4" key="1">
    <citation type="submission" date="2021-10" db="EMBL/GenBank/DDBJ databases">
        <title>Tropical sea cucumber genome reveals ecological adaptation and Cuvierian tubules defense mechanism.</title>
        <authorList>
            <person name="Chen T."/>
        </authorList>
    </citation>
    <scope>NUCLEOTIDE SEQUENCE</scope>
    <source>
        <strain evidence="4">Nanhai2018</strain>
        <tissue evidence="4">Muscle</tissue>
    </source>
</reference>
<dbReference type="OrthoDB" id="5986675at2759"/>
<sequence length="363" mass="41670">MERMQAQPTHDDDDDTTPTAFEGWTSRDKVTLFVLVVVGLGILLMVIMIPRSFKKVEFYQYAFKRRKASGRVDTDNVYVGGRYHTGITFEFKPFPADAHFVYLHGLHVFTSDRLEVELDCSFQYFLRIEDLKLLHDTFDLRYKEVMRENARDALKSAVTQFSTRDFGTIRDIIEETLFQAIRTRLGGSCCLVWCDLPGGYCNTTVCIPRESESCGSKQLGLFANVRYFQLLFVKIPRDVMARNLQTLTQIEDAEREEYVQEYQVVQIMTQKMVQDINNEATEISQNATAHSDLIRARAEAEAQAIIESAHSNGLAYMYETLNITSEEQKASLNYLRTLRDHQNVHMSVNFQSLVNAPGFRAAN</sequence>